<dbReference type="AlphaFoldDB" id="A0A7X0HTT3"/>
<accession>A0A7X0HTT3</accession>
<dbReference type="InterPro" id="IPR010982">
    <property type="entry name" value="Lambda_DNA-bd_dom_sf"/>
</dbReference>
<keyword evidence="2" id="KW-1185">Reference proteome</keyword>
<evidence type="ECO:0000313" key="1">
    <source>
        <dbReference type="EMBL" id="MBB6446737.1"/>
    </source>
</evidence>
<protein>
    <submittedName>
        <fullName evidence="1">Uncharacterized protein</fullName>
    </submittedName>
</protein>
<name>A0A7X0HTT3_9BACI</name>
<proteinExistence type="predicted"/>
<sequence length="135" mass="15921">MSETKVIIAENIKKYIDTKGIKHNWIIERIGISKPTFYKLLKGEGNINQFEEKILKLFRLKDPFYFHRTDIDLPKSLAELNRPENFMDYVALSYHGEENLEFNKGMEVFREFVELIDVLHSVSSPVNEVLERELS</sequence>
<evidence type="ECO:0000313" key="2">
    <source>
        <dbReference type="Proteomes" id="UP000531594"/>
    </source>
</evidence>
<dbReference type="Gene3D" id="1.10.260.40">
    <property type="entry name" value="lambda repressor-like DNA-binding domains"/>
    <property type="match status" value="1"/>
</dbReference>
<dbReference type="Proteomes" id="UP000531594">
    <property type="component" value="Unassembled WGS sequence"/>
</dbReference>
<dbReference type="RefSeq" id="WP_184528010.1">
    <property type="nucleotide sequence ID" value="NZ_JACHGK010000013.1"/>
</dbReference>
<gene>
    <name evidence="1" type="ORF">HNR53_003401</name>
</gene>
<comment type="caution">
    <text evidence="1">The sequence shown here is derived from an EMBL/GenBank/DDBJ whole genome shotgun (WGS) entry which is preliminary data.</text>
</comment>
<dbReference type="GO" id="GO:0003677">
    <property type="term" value="F:DNA binding"/>
    <property type="evidence" value="ECO:0007669"/>
    <property type="project" value="InterPro"/>
</dbReference>
<reference evidence="1 2" key="1">
    <citation type="submission" date="2020-08" db="EMBL/GenBank/DDBJ databases">
        <title>Genomic Encyclopedia of Type Strains, Phase IV (KMG-IV): sequencing the most valuable type-strain genomes for metagenomic binning, comparative biology and taxonomic classification.</title>
        <authorList>
            <person name="Goeker M."/>
        </authorList>
    </citation>
    <scope>NUCLEOTIDE SEQUENCE [LARGE SCALE GENOMIC DNA]</scope>
    <source>
        <strain evidence="1 2">DSM 5391</strain>
    </source>
</reference>
<dbReference type="EMBL" id="JACHGK010000013">
    <property type="protein sequence ID" value="MBB6446737.1"/>
    <property type="molecule type" value="Genomic_DNA"/>
</dbReference>
<dbReference type="SUPFAM" id="SSF47413">
    <property type="entry name" value="lambda repressor-like DNA-binding domains"/>
    <property type="match status" value="1"/>
</dbReference>
<organism evidence="1 2">
    <name type="scientific">Bacillus benzoevorans</name>
    <dbReference type="NCBI Taxonomy" id="1456"/>
    <lineage>
        <taxon>Bacteria</taxon>
        <taxon>Bacillati</taxon>
        <taxon>Bacillota</taxon>
        <taxon>Bacilli</taxon>
        <taxon>Bacillales</taxon>
        <taxon>Bacillaceae</taxon>
        <taxon>Bacillus</taxon>
    </lineage>
</organism>